<dbReference type="InterPro" id="IPR058608">
    <property type="entry name" value="NrnB_C"/>
</dbReference>
<reference evidence="2" key="1">
    <citation type="submission" date="2016-10" db="EMBL/GenBank/DDBJ databases">
        <title>Draft genome sequences of four alkaliphilic bacteria belonging to the Anaerobacillus genus.</title>
        <authorList>
            <person name="Bassil N.M."/>
            <person name="Lloyd J.R."/>
        </authorList>
    </citation>
    <scope>NUCLEOTIDE SEQUENCE [LARGE SCALE GENOMIC DNA]</scope>
    <source>
        <strain evidence="2">NB2006</strain>
    </source>
</reference>
<feature type="domain" description="Oligoribonuclease NrnB C-terminal" evidence="1">
    <location>
        <begin position="323"/>
        <end position="391"/>
    </location>
</feature>
<dbReference type="Pfam" id="PF26386">
    <property type="entry name" value="NrnB_C"/>
    <property type="match status" value="1"/>
</dbReference>
<dbReference type="SUPFAM" id="SSF64182">
    <property type="entry name" value="DHH phosphoesterases"/>
    <property type="match status" value="1"/>
</dbReference>
<evidence type="ECO:0000313" key="2">
    <source>
        <dbReference type="EMBL" id="OIJ04523.1"/>
    </source>
</evidence>
<name>A0A1S2KXW1_9BACI</name>
<comment type="caution">
    <text evidence="2">The sequence shown here is derived from an EMBL/GenBank/DDBJ whole genome shotgun (WGS) entry which is preliminary data.</text>
</comment>
<dbReference type="PANTHER" id="PTHR42146">
    <property type="entry name" value="3',5'-CYCLIC-NUCLEOTIDE PHOSPHODIESTERASE"/>
    <property type="match status" value="1"/>
</dbReference>
<protein>
    <submittedName>
        <fullName evidence="2">Oligoribonuclease</fullName>
    </submittedName>
</protein>
<gene>
    <name evidence="2" type="ORF">AWH56_23085</name>
</gene>
<accession>A0A1S2KXW1</accession>
<dbReference type="InterPro" id="IPR038763">
    <property type="entry name" value="DHH_sf"/>
</dbReference>
<evidence type="ECO:0000259" key="1">
    <source>
        <dbReference type="Pfam" id="PF26386"/>
    </source>
</evidence>
<dbReference type="AlphaFoldDB" id="A0A1S2KXW1"/>
<dbReference type="EMBL" id="LQXD01000199">
    <property type="protein sequence ID" value="OIJ04523.1"/>
    <property type="molecule type" value="Genomic_DNA"/>
</dbReference>
<dbReference type="Gene3D" id="3.90.1640.10">
    <property type="entry name" value="inorganic pyrophosphatase (n-terminal core)"/>
    <property type="match status" value="1"/>
</dbReference>
<sequence>MYRLYTHNDLDGVGCGIVAKLAFDGNVEIRYNSVMGLDFQVSRFLEKPKKGDNVFITDLSVNEKNEKDLNDYVKSGGKVQLIDHHKTALHFNNYSWGIVTVQYDDGRLASATSLFYEHLKEKGLLKPTKSIEEFVELVRQYDTWEWDQNGNTEAKRLNDLFFMLSIDDFEERMVERLKKNEPFKFDDFEEKMLALEDEKIQRYVRKKKRELVQSFVGEYCVGIVHAESYHSELGNELGKENPHLDYIAIVSVGGKRMSLRTIHDHIDVSEIAGNYGGGGHAKASGCSLTADAYELFVAEPFKIDPMRADAFRNQYNLKDSVNGSLYENREEDQFYLYASEEERWIVEFNGSPIDVNFATFHEAENYIKRNYSAWLVRDEIYVQFLMENVIELKLYAREQGDVAPYLLTNEEKDNQLFSH</sequence>
<proteinExistence type="predicted"/>
<dbReference type="PANTHER" id="PTHR42146:SF1">
    <property type="entry name" value="OLIGORIBONUCLEASE NRNB"/>
    <property type="match status" value="1"/>
</dbReference>
<dbReference type="RefSeq" id="WP_071319276.1">
    <property type="nucleotide sequence ID" value="NZ_CP063356.2"/>
</dbReference>
<dbReference type="InterPro" id="IPR052968">
    <property type="entry name" value="Nucleotide_metab_enz"/>
</dbReference>
<dbReference type="Gene3D" id="3.10.310.30">
    <property type="match status" value="1"/>
</dbReference>
<organism evidence="2">
    <name type="scientific">Anaerobacillus isosaccharinicus</name>
    <dbReference type="NCBI Taxonomy" id="1532552"/>
    <lineage>
        <taxon>Bacteria</taxon>
        <taxon>Bacillati</taxon>
        <taxon>Bacillota</taxon>
        <taxon>Bacilli</taxon>
        <taxon>Bacillales</taxon>
        <taxon>Bacillaceae</taxon>
        <taxon>Anaerobacillus</taxon>
    </lineage>
</organism>